<dbReference type="Proteomes" id="UP000287519">
    <property type="component" value="Unassembled WGS sequence"/>
</dbReference>
<evidence type="ECO:0000256" key="1">
    <source>
        <dbReference type="SAM" id="Phobius"/>
    </source>
</evidence>
<gene>
    <name evidence="2" type="ORF">Rhow_002331</name>
</gene>
<name>A0A402C5H4_RHOWR</name>
<organism evidence="2 3">
    <name type="scientific">Rhodococcus wratislaviensis</name>
    <name type="common">Tsukamurella wratislaviensis</name>
    <dbReference type="NCBI Taxonomy" id="44752"/>
    <lineage>
        <taxon>Bacteria</taxon>
        <taxon>Bacillati</taxon>
        <taxon>Actinomycetota</taxon>
        <taxon>Actinomycetes</taxon>
        <taxon>Mycobacteriales</taxon>
        <taxon>Nocardiaceae</taxon>
        <taxon>Rhodococcus</taxon>
    </lineage>
</organism>
<reference evidence="2 3" key="1">
    <citation type="submission" date="2018-11" db="EMBL/GenBank/DDBJ databases">
        <title>Microbial catabolism of amino acid.</title>
        <authorList>
            <person name="Hibi M."/>
            <person name="Ogawa J."/>
        </authorList>
    </citation>
    <scope>NUCLEOTIDE SEQUENCE [LARGE SCALE GENOMIC DNA]</scope>
    <source>
        <strain evidence="2 3">C31-06</strain>
    </source>
</reference>
<keyword evidence="1" id="KW-0812">Transmembrane</keyword>
<keyword evidence="3" id="KW-1185">Reference proteome</keyword>
<comment type="caution">
    <text evidence="2">The sequence shown here is derived from an EMBL/GenBank/DDBJ whole genome shotgun (WGS) entry which is preliminary data.</text>
</comment>
<dbReference type="EMBL" id="BHYM01000022">
    <property type="protein sequence ID" value="GCE38807.1"/>
    <property type="molecule type" value="Genomic_DNA"/>
</dbReference>
<accession>A0A402C5H4</accession>
<keyword evidence="1" id="KW-1133">Transmembrane helix</keyword>
<dbReference type="AlphaFoldDB" id="A0A402C5H4"/>
<proteinExistence type="predicted"/>
<evidence type="ECO:0000313" key="2">
    <source>
        <dbReference type="EMBL" id="GCE38807.1"/>
    </source>
</evidence>
<protein>
    <submittedName>
        <fullName evidence="2">Uncharacterized protein</fullName>
    </submittedName>
</protein>
<evidence type="ECO:0000313" key="3">
    <source>
        <dbReference type="Proteomes" id="UP000287519"/>
    </source>
</evidence>
<feature type="transmembrane region" description="Helical" evidence="1">
    <location>
        <begin position="6"/>
        <end position="39"/>
    </location>
</feature>
<sequence length="112" mass="11598">MSGVAFVFGIGVMTAPAMVVVAVTTAGILAAGWCWLLVLTLIDRNDPPQENSVTELPSAAAGTSIMGGWGRPLLELFPEVRGGGGETCAGDRAAHCQLVHRGRIVEPDEVAI</sequence>
<keyword evidence="1" id="KW-0472">Membrane</keyword>